<comment type="caution">
    <text evidence="2">The sequence shown here is derived from an EMBL/GenBank/DDBJ whole genome shotgun (WGS) entry which is preliminary data.</text>
</comment>
<keyword evidence="3" id="KW-1185">Reference proteome</keyword>
<dbReference type="RefSeq" id="XP_001839242.1">
    <property type="nucleotide sequence ID" value="XM_001839190.1"/>
</dbReference>
<feature type="compositionally biased region" description="Basic and acidic residues" evidence="1">
    <location>
        <begin position="28"/>
        <end position="42"/>
    </location>
</feature>
<reference evidence="2 3" key="1">
    <citation type="journal article" date="2010" name="Proc. Natl. Acad. Sci. U.S.A.">
        <title>Insights into evolution of multicellular fungi from the assembled chromosomes of the mushroom Coprinopsis cinerea (Coprinus cinereus).</title>
        <authorList>
            <person name="Stajich J.E."/>
            <person name="Wilke S.K."/>
            <person name="Ahren D."/>
            <person name="Au C.H."/>
            <person name="Birren B.W."/>
            <person name="Borodovsky M."/>
            <person name="Burns C."/>
            <person name="Canback B."/>
            <person name="Casselton L.A."/>
            <person name="Cheng C.K."/>
            <person name="Deng J."/>
            <person name="Dietrich F.S."/>
            <person name="Fargo D.C."/>
            <person name="Farman M.L."/>
            <person name="Gathman A.C."/>
            <person name="Goldberg J."/>
            <person name="Guigo R."/>
            <person name="Hoegger P.J."/>
            <person name="Hooker J.B."/>
            <person name="Huggins A."/>
            <person name="James T.Y."/>
            <person name="Kamada T."/>
            <person name="Kilaru S."/>
            <person name="Kodira C."/>
            <person name="Kues U."/>
            <person name="Kupfer D."/>
            <person name="Kwan H.S."/>
            <person name="Lomsadze A."/>
            <person name="Li W."/>
            <person name="Lilly W.W."/>
            <person name="Ma L.J."/>
            <person name="Mackey A.J."/>
            <person name="Manning G."/>
            <person name="Martin F."/>
            <person name="Muraguchi H."/>
            <person name="Natvig D.O."/>
            <person name="Palmerini H."/>
            <person name="Ramesh M.A."/>
            <person name="Rehmeyer C.J."/>
            <person name="Roe B.A."/>
            <person name="Shenoy N."/>
            <person name="Stanke M."/>
            <person name="Ter-Hovhannisyan V."/>
            <person name="Tunlid A."/>
            <person name="Velagapudi R."/>
            <person name="Vision T.J."/>
            <person name="Zeng Q."/>
            <person name="Zolan M.E."/>
            <person name="Pukkila P.J."/>
        </authorList>
    </citation>
    <scope>NUCLEOTIDE SEQUENCE [LARGE SCALE GENOMIC DNA]</scope>
    <source>
        <strain evidence="3">Okayama-7 / 130 / ATCC MYA-4618 / FGSC 9003</strain>
    </source>
</reference>
<dbReference type="VEuPathDB" id="FungiDB:CC1G_13000"/>
<dbReference type="KEGG" id="cci:CC1G_13000"/>
<evidence type="ECO:0000313" key="2">
    <source>
        <dbReference type="EMBL" id="EAU82581.1"/>
    </source>
</evidence>
<gene>
    <name evidence="2" type="ORF">CC1G_13000</name>
</gene>
<evidence type="ECO:0000313" key="3">
    <source>
        <dbReference type="Proteomes" id="UP000001861"/>
    </source>
</evidence>
<dbReference type="InParanoid" id="A8P6W5"/>
<dbReference type="GeneID" id="6015852"/>
<dbReference type="AlphaFoldDB" id="A8P6W5"/>
<accession>A8P6W5</accession>
<dbReference type="EMBL" id="AACS02000005">
    <property type="protein sequence ID" value="EAU82581.1"/>
    <property type="molecule type" value="Genomic_DNA"/>
</dbReference>
<protein>
    <submittedName>
        <fullName evidence="2">Uncharacterized protein</fullName>
    </submittedName>
</protein>
<proteinExistence type="predicted"/>
<name>A8P6W5_COPC7</name>
<dbReference type="Proteomes" id="UP000001861">
    <property type="component" value="Unassembled WGS sequence"/>
</dbReference>
<sequence length="92" mass="9902">MPFDDLMRVGTAQVPGGQPSLGGGALDDAGHEAGSRPSEAARTKFGLHCSRRPKMKEGDEVDSVWLALNVPSALNDNRRLRKQEARSTVDQS</sequence>
<feature type="region of interest" description="Disordered" evidence="1">
    <location>
        <begin position="1"/>
        <end position="43"/>
    </location>
</feature>
<organism evidence="2 3">
    <name type="scientific">Coprinopsis cinerea (strain Okayama-7 / 130 / ATCC MYA-4618 / FGSC 9003)</name>
    <name type="common">Inky cap fungus</name>
    <name type="synonym">Hormographiella aspergillata</name>
    <dbReference type="NCBI Taxonomy" id="240176"/>
    <lineage>
        <taxon>Eukaryota</taxon>
        <taxon>Fungi</taxon>
        <taxon>Dikarya</taxon>
        <taxon>Basidiomycota</taxon>
        <taxon>Agaricomycotina</taxon>
        <taxon>Agaricomycetes</taxon>
        <taxon>Agaricomycetidae</taxon>
        <taxon>Agaricales</taxon>
        <taxon>Agaricineae</taxon>
        <taxon>Psathyrellaceae</taxon>
        <taxon>Coprinopsis</taxon>
    </lineage>
</organism>
<evidence type="ECO:0000256" key="1">
    <source>
        <dbReference type="SAM" id="MobiDB-lite"/>
    </source>
</evidence>